<keyword evidence="1" id="KW-0732">Signal</keyword>
<protein>
    <recommendedName>
        <fullName evidence="4">Lipoprotein</fullName>
    </recommendedName>
</protein>
<dbReference type="EMBL" id="JBHSGP010000005">
    <property type="protein sequence ID" value="MFC4721327.1"/>
    <property type="molecule type" value="Genomic_DNA"/>
</dbReference>
<keyword evidence="3" id="KW-1185">Reference proteome</keyword>
<evidence type="ECO:0000256" key="1">
    <source>
        <dbReference type="SAM" id="SignalP"/>
    </source>
</evidence>
<dbReference type="Proteomes" id="UP001595953">
    <property type="component" value="Unassembled WGS sequence"/>
</dbReference>
<evidence type="ECO:0008006" key="4">
    <source>
        <dbReference type="Google" id="ProtNLM"/>
    </source>
</evidence>
<sequence>MKNITIILALLALIVLTCTPFEPETTLESYNDDAMMLMAKEITQSDYFNTDANKSAFEASRASNSGTNAFRIVQTPVFNFYIFSYDAGFFVISTRKSDANLKMHPNGTASFSLELEGPWGFWTDTQQGEYNNSCFQKHMGYFNLDYNGEVKVVEQPWGTVYSFTEPHKTPLIAKVKNFVLNDAETYDSNIGSSYCRENSVLEKIINLTFVQKWNNKKETSENLFNLNVK</sequence>
<dbReference type="RefSeq" id="WP_387960918.1">
    <property type="nucleotide sequence ID" value="NZ_JBHSGP010000005.1"/>
</dbReference>
<proteinExistence type="predicted"/>
<feature type="chain" id="PRO_5046280723" description="Lipoprotein" evidence="1">
    <location>
        <begin position="24"/>
        <end position="229"/>
    </location>
</feature>
<gene>
    <name evidence="2" type="ORF">ACFO5O_03255</name>
</gene>
<organism evidence="2 3">
    <name type="scientific">Geojedonia litorea</name>
    <dbReference type="NCBI Taxonomy" id="1268269"/>
    <lineage>
        <taxon>Bacteria</taxon>
        <taxon>Pseudomonadati</taxon>
        <taxon>Bacteroidota</taxon>
        <taxon>Flavobacteriia</taxon>
        <taxon>Flavobacteriales</taxon>
        <taxon>Flavobacteriaceae</taxon>
        <taxon>Geojedonia</taxon>
    </lineage>
</organism>
<accession>A0ABV9MZ99</accession>
<feature type="signal peptide" evidence="1">
    <location>
        <begin position="1"/>
        <end position="23"/>
    </location>
</feature>
<reference evidence="3" key="1">
    <citation type="journal article" date="2019" name="Int. J. Syst. Evol. Microbiol.">
        <title>The Global Catalogue of Microorganisms (GCM) 10K type strain sequencing project: providing services to taxonomists for standard genome sequencing and annotation.</title>
        <authorList>
            <consortium name="The Broad Institute Genomics Platform"/>
            <consortium name="The Broad Institute Genome Sequencing Center for Infectious Disease"/>
            <person name="Wu L."/>
            <person name="Ma J."/>
        </authorList>
    </citation>
    <scope>NUCLEOTIDE SEQUENCE [LARGE SCALE GENOMIC DNA]</scope>
    <source>
        <strain evidence="3">CCUG 63682</strain>
    </source>
</reference>
<comment type="caution">
    <text evidence="2">The sequence shown here is derived from an EMBL/GenBank/DDBJ whole genome shotgun (WGS) entry which is preliminary data.</text>
</comment>
<name>A0ABV9MZ99_9FLAO</name>
<evidence type="ECO:0000313" key="3">
    <source>
        <dbReference type="Proteomes" id="UP001595953"/>
    </source>
</evidence>
<evidence type="ECO:0000313" key="2">
    <source>
        <dbReference type="EMBL" id="MFC4721327.1"/>
    </source>
</evidence>